<evidence type="ECO:0000313" key="10">
    <source>
        <dbReference type="EMBL" id="KAE8267490.1"/>
    </source>
</evidence>
<accession>A0A8X7N8J7</accession>
<feature type="transmembrane region" description="Helical" evidence="6">
    <location>
        <begin position="226"/>
        <end position="251"/>
    </location>
</feature>
<name>A0A8X7N8J7_9BASI</name>
<dbReference type="InterPro" id="IPR049453">
    <property type="entry name" value="Memb_transporter_dom"/>
</dbReference>
<feature type="transmembrane region" description="Helical" evidence="6">
    <location>
        <begin position="927"/>
        <end position="949"/>
    </location>
</feature>
<feature type="compositionally biased region" description="Polar residues" evidence="5">
    <location>
        <begin position="734"/>
        <end position="762"/>
    </location>
</feature>
<organism evidence="10 11">
    <name type="scientific">Tilletia walkeri</name>
    <dbReference type="NCBI Taxonomy" id="117179"/>
    <lineage>
        <taxon>Eukaryota</taxon>
        <taxon>Fungi</taxon>
        <taxon>Dikarya</taxon>
        <taxon>Basidiomycota</taxon>
        <taxon>Ustilaginomycotina</taxon>
        <taxon>Exobasidiomycetes</taxon>
        <taxon>Tilletiales</taxon>
        <taxon>Tilletiaceae</taxon>
        <taxon>Tilletia</taxon>
    </lineage>
</organism>
<dbReference type="Pfam" id="PF10334">
    <property type="entry name" value="BRE4"/>
    <property type="match status" value="1"/>
</dbReference>
<feature type="domain" description="Putative ER transporter 6TM N-terminal" evidence="8">
    <location>
        <begin position="43"/>
        <end position="539"/>
    </location>
</feature>
<feature type="compositionally biased region" description="Acidic residues" evidence="5">
    <location>
        <begin position="717"/>
        <end position="730"/>
    </location>
</feature>
<feature type="domain" description="Integral membrane bound transporter" evidence="9">
    <location>
        <begin position="851"/>
        <end position="984"/>
    </location>
</feature>
<feature type="region of interest" description="Disordered" evidence="5">
    <location>
        <begin position="1"/>
        <end position="42"/>
    </location>
</feature>
<keyword evidence="11" id="KW-1185">Reference proteome</keyword>
<comment type="caution">
    <text evidence="10">The sequence shown here is derived from an EMBL/GenBank/DDBJ whole genome shotgun (WGS) entry which is preliminary data.</text>
</comment>
<evidence type="ECO:0000256" key="1">
    <source>
        <dbReference type="ARBA" id="ARBA00004141"/>
    </source>
</evidence>
<feature type="region of interest" description="Disordered" evidence="5">
    <location>
        <begin position="715"/>
        <end position="800"/>
    </location>
</feature>
<evidence type="ECO:0000256" key="6">
    <source>
        <dbReference type="SAM" id="Phobius"/>
    </source>
</evidence>
<feature type="transmembrane region" description="Helical" evidence="6">
    <location>
        <begin position="902"/>
        <end position="921"/>
    </location>
</feature>
<dbReference type="InterPro" id="IPR018823">
    <property type="entry name" value="ArAE_2_N"/>
</dbReference>
<dbReference type="PANTHER" id="PTHR37994:SF3">
    <property type="entry name" value="ER TRANSPORTER 6TM N-TERMINAL DOMAIN-CONTAINING PROTEIN"/>
    <property type="match status" value="1"/>
</dbReference>
<evidence type="ECO:0000256" key="4">
    <source>
        <dbReference type="ARBA" id="ARBA00023136"/>
    </source>
</evidence>
<feature type="transmembrane region" description="Helical" evidence="6">
    <location>
        <begin position="59"/>
        <end position="75"/>
    </location>
</feature>
<feature type="region of interest" description="Disordered" evidence="5">
    <location>
        <begin position="290"/>
        <end position="312"/>
    </location>
</feature>
<feature type="transmembrane region" description="Helical" evidence="6">
    <location>
        <begin position="871"/>
        <end position="895"/>
    </location>
</feature>
<feature type="domain" description="DUF2421" evidence="7">
    <location>
        <begin position="988"/>
        <end position="1237"/>
    </location>
</feature>
<gene>
    <name evidence="10" type="ORF">A4X09_0g4857</name>
</gene>
<dbReference type="PANTHER" id="PTHR37994">
    <property type="entry name" value="ARAE_2_N DOMAIN-CONTAINING PROTEIN-RELATED"/>
    <property type="match status" value="1"/>
</dbReference>
<evidence type="ECO:0000259" key="7">
    <source>
        <dbReference type="Pfam" id="PF10334"/>
    </source>
</evidence>
<keyword evidence="2 6" id="KW-0812">Transmembrane</keyword>
<reference evidence="10" key="1">
    <citation type="submission" date="2016-04" db="EMBL/GenBank/DDBJ databases">
        <authorList>
            <person name="Nguyen H.D."/>
            <person name="Samba Siva P."/>
            <person name="Cullis J."/>
            <person name="Levesque C.A."/>
            <person name="Hambleton S."/>
        </authorList>
    </citation>
    <scope>NUCLEOTIDE SEQUENCE</scope>
    <source>
        <strain evidence="10">DAOMC 236422</strain>
    </source>
</reference>
<reference evidence="10" key="2">
    <citation type="journal article" date="2019" name="IMA Fungus">
        <title>Genome sequencing and comparison of five Tilletia species to identify candidate genes for the detection of regulated species infecting wheat.</title>
        <authorList>
            <person name="Nguyen H.D.T."/>
            <person name="Sultana T."/>
            <person name="Kesanakurti P."/>
            <person name="Hambleton S."/>
        </authorList>
    </citation>
    <scope>NUCLEOTIDE SEQUENCE</scope>
    <source>
        <strain evidence="10">DAOMC 236422</strain>
    </source>
</reference>
<dbReference type="EMBL" id="LWDG02000224">
    <property type="protein sequence ID" value="KAE8267490.1"/>
    <property type="molecule type" value="Genomic_DNA"/>
</dbReference>
<feature type="compositionally biased region" description="Basic and acidic residues" evidence="5">
    <location>
        <begin position="389"/>
        <end position="399"/>
    </location>
</feature>
<dbReference type="Proteomes" id="UP000078113">
    <property type="component" value="Unassembled WGS sequence"/>
</dbReference>
<feature type="region of interest" description="Disordered" evidence="5">
    <location>
        <begin position="389"/>
        <end position="415"/>
    </location>
</feature>
<feature type="transmembrane region" description="Helical" evidence="6">
    <location>
        <begin position="177"/>
        <end position="195"/>
    </location>
</feature>
<feature type="transmembrane region" description="Helical" evidence="6">
    <location>
        <begin position="202"/>
        <end position="220"/>
    </location>
</feature>
<evidence type="ECO:0000256" key="5">
    <source>
        <dbReference type="SAM" id="MobiDB-lite"/>
    </source>
</evidence>
<evidence type="ECO:0000313" key="11">
    <source>
        <dbReference type="Proteomes" id="UP000078113"/>
    </source>
</evidence>
<feature type="transmembrane region" description="Helical" evidence="6">
    <location>
        <begin position="828"/>
        <end position="851"/>
    </location>
</feature>
<feature type="transmembrane region" description="Helical" evidence="6">
    <location>
        <begin position="970"/>
        <end position="988"/>
    </location>
</feature>
<dbReference type="Pfam" id="PF10337">
    <property type="entry name" value="ArAE_2_N"/>
    <property type="match status" value="1"/>
</dbReference>
<comment type="subcellular location">
    <subcellularLocation>
        <location evidence="1">Membrane</location>
        <topology evidence="1">Multi-pass membrane protein</topology>
    </subcellularLocation>
</comment>
<evidence type="ECO:0000256" key="2">
    <source>
        <dbReference type="ARBA" id="ARBA00022692"/>
    </source>
</evidence>
<feature type="transmembrane region" description="Helical" evidence="6">
    <location>
        <begin position="104"/>
        <end position="129"/>
    </location>
</feature>
<evidence type="ECO:0000259" key="9">
    <source>
        <dbReference type="Pfam" id="PF13515"/>
    </source>
</evidence>
<evidence type="ECO:0008006" key="12">
    <source>
        <dbReference type="Google" id="ProtNLM"/>
    </source>
</evidence>
<evidence type="ECO:0000256" key="3">
    <source>
        <dbReference type="ARBA" id="ARBA00022989"/>
    </source>
</evidence>
<keyword evidence="3 6" id="KW-1133">Transmembrane helix</keyword>
<feature type="compositionally biased region" description="Basic residues" evidence="5">
    <location>
        <begin position="23"/>
        <end position="41"/>
    </location>
</feature>
<dbReference type="AlphaFoldDB" id="A0A8X7N8J7"/>
<dbReference type="InterPro" id="IPR018820">
    <property type="entry name" value="BRE4-related_DUF2421"/>
</dbReference>
<keyword evidence="4 6" id="KW-0472">Membrane</keyword>
<dbReference type="GO" id="GO:0016020">
    <property type="term" value="C:membrane"/>
    <property type="evidence" value="ECO:0007669"/>
    <property type="project" value="UniProtKB-SubCell"/>
</dbReference>
<protein>
    <recommendedName>
        <fullName evidence="12">ER transporter 6TM N-terminal domain-containing protein</fullName>
    </recommendedName>
</protein>
<sequence length="1263" mass="138841">MSERKDHKSPNMALGSGVESSQKKNRSSKGKPKANKTKSKSKLPTWITSNLRNKRSLQLWFRCWIATWAAFILMLPDRSLTNLGQAAFFTCMVLLMLPPLMTPFLWLMAISTLVIGALFGWAVGCAAMASGIKARDFLVTGAAIQKAQQSAASATNPELAFRSTIFEGRYLDTNSSVVFGVYLVVFTYFLGFITARAQKLKLFCIFATIVLDVHICYGPLFPTGNYTLATIFMLPIAYSLAIAAFCIMFIFPRTLNADWTDELAGLVHRTVDLLQVHRAYLHKAVTGQHLPEADGDDEFTSEQEKDSESPRLASFPELSQEFEAHFRALTGALVQGSESLAGSAPFLELEPSRGLFSGKDLRKILAHVQKAGVRIFGMNAFHHLLESEHPGDEATRQQAKEQAVQPGGAKEDAKDEDIEIEEAQASHAVFHVHASLRLMHWRKHIRVAESAEHVRLREDLLPILHRGAMPALTAAQGAMQALEQWLKASNTGRWSLTSNQRKTVLDGQVQKLKALRDALRTFEDALNHFIDKERIALLKPYEGHFLTQEGEDGSHFLSQDTYKTFRHSARPVFLCLLFCANFSNFGHTSIQQIQSIIALSERRVFGLTESQQVQLKVDHGGKLDYDKLTPAGAKIWFPTGLRKLGKIILSRRSGAGGVGPGSGAVFPSEIEDNGHDEAVPVVRRRIDQDIELESGRPLATYRMHAPDADAQHRAEMEELDDEEEDDDDRADQDTIGSSVVTAPTIRETQSLAPHQGQGQDVNSPAPKPNGGPIEASKKEEQKKKRAQRAHAPDPDALPPTNAFQRFNRLLSNGYDTACSPDGIFALRYALVSFAVWIPAVIPSSAGFYYANRGLWALIMAQTGLTITSGEAVFQLAGRLGGTIIGALAGMVIWYIGAGSGRGNAIGIAAAMGVVLVPLTFFRAFVPLTLLIPCMLSAITLVLVVGYSWIDTHLAGITANSGWGKDVAWRRLLLVLIGVAAAIIVMLFPRPVSTRVQVRKGLASVTRDIQRLYCLLIEAWIISDLPEATDSVHKEHAKHTQERIDAKLVLFRSRFQMAQAKLAGLAPKIKLASIDLQPRGRWDAKSYGELLSTQARQLEALSQLAGSLHFMRPEWRHQFATNTAVLNPEVVSDISLQLSLIAASLDKGDPLPHAGIGVLYERVLLAGIFSTRVQEALSAQAQRSGSEGTPQSFFAEVLSFETLQTPDYMNVVLGAISLTTLAKQTDELANIVAKLCGELQIRGFDLLRDEQGRRSLKAFGIEGF</sequence>
<feature type="transmembrane region" description="Helical" evidence="6">
    <location>
        <begin position="81"/>
        <end position="97"/>
    </location>
</feature>
<evidence type="ECO:0000259" key="8">
    <source>
        <dbReference type="Pfam" id="PF10337"/>
    </source>
</evidence>
<proteinExistence type="predicted"/>
<dbReference type="Pfam" id="PF13515">
    <property type="entry name" value="FUSC_2"/>
    <property type="match status" value="1"/>
</dbReference>